<dbReference type="InterPro" id="IPR004291">
    <property type="entry name" value="Transposase_IS66_central"/>
</dbReference>
<proteinExistence type="predicted"/>
<dbReference type="EMBL" id="CAADJA010000002">
    <property type="protein sequence ID" value="VFS51049.1"/>
    <property type="molecule type" value="Genomic_DNA"/>
</dbReference>
<sequence length="81" mass="9091">MILLAKKIKIYARQNVELSRSVLSGWVDACCRLLSPREQAPQQYVLADGKLHADDGGRLGGRHHDVPEMEETCLLPSVNRH</sequence>
<protein>
    <submittedName>
        <fullName evidence="2">Transposase IS66 family</fullName>
    </submittedName>
</protein>
<dbReference type="AlphaFoldDB" id="A0A485A0K9"/>
<dbReference type="Pfam" id="PF03050">
    <property type="entry name" value="DDE_Tnp_IS66"/>
    <property type="match status" value="1"/>
</dbReference>
<feature type="domain" description="Transposase IS66 central" evidence="1">
    <location>
        <begin position="9"/>
        <end position="55"/>
    </location>
</feature>
<evidence type="ECO:0000313" key="3">
    <source>
        <dbReference type="Proteomes" id="UP000373449"/>
    </source>
</evidence>
<organism evidence="2 3">
    <name type="scientific">Budvicia aquatica</name>
    <dbReference type="NCBI Taxonomy" id="82979"/>
    <lineage>
        <taxon>Bacteria</taxon>
        <taxon>Pseudomonadati</taxon>
        <taxon>Pseudomonadota</taxon>
        <taxon>Gammaproteobacteria</taxon>
        <taxon>Enterobacterales</taxon>
        <taxon>Budviciaceae</taxon>
        <taxon>Budvicia</taxon>
    </lineage>
</organism>
<evidence type="ECO:0000259" key="1">
    <source>
        <dbReference type="Pfam" id="PF03050"/>
    </source>
</evidence>
<reference evidence="2 3" key="1">
    <citation type="submission" date="2019-03" db="EMBL/GenBank/DDBJ databases">
        <authorList>
            <consortium name="Pathogen Informatics"/>
        </authorList>
    </citation>
    <scope>NUCLEOTIDE SEQUENCE [LARGE SCALE GENOMIC DNA]</scope>
    <source>
        <strain evidence="2 3">NCTC12282</strain>
    </source>
</reference>
<accession>A0A485A0K9</accession>
<dbReference type="Proteomes" id="UP000373449">
    <property type="component" value="Unassembled WGS sequence"/>
</dbReference>
<name>A0A485A0K9_9GAMM</name>
<gene>
    <name evidence="2" type="ORF">NCTC12282_04820</name>
</gene>
<evidence type="ECO:0000313" key="2">
    <source>
        <dbReference type="EMBL" id="VFS51049.1"/>
    </source>
</evidence>